<keyword evidence="3 6" id="KW-0812">Transmembrane</keyword>
<dbReference type="InterPro" id="IPR008302">
    <property type="entry name" value="NamZ"/>
</dbReference>
<comment type="subcellular location">
    <subcellularLocation>
        <location evidence="1">Membrane</location>
        <topology evidence="1">Multi-pass membrane protein</topology>
    </subcellularLocation>
</comment>
<feature type="transmembrane region" description="Helical" evidence="6">
    <location>
        <begin position="53"/>
        <end position="79"/>
    </location>
</feature>
<evidence type="ECO:0000256" key="1">
    <source>
        <dbReference type="ARBA" id="ARBA00004141"/>
    </source>
</evidence>
<feature type="transmembrane region" description="Helical" evidence="6">
    <location>
        <begin position="15"/>
        <end position="32"/>
    </location>
</feature>
<evidence type="ECO:0000256" key="3">
    <source>
        <dbReference type="ARBA" id="ARBA00022692"/>
    </source>
</evidence>
<dbReference type="Gene3D" id="3.40.50.12170">
    <property type="entry name" value="Uncharacterised protein PF07075, DUF1343"/>
    <property type="match status" value="1"/>
</dbReference>
<dbReference type="Gene3D" id="3.90.1150.140">
    <property type="match status" value="1"/>
</dbReference>
<dbReference type="Pfam" id="PF00144">
    <property type="entry name" value="Beta-lactamase"/>
    <property type="match status" value="1"/>
</dbReference>
<evidence type="ECO:0000259" key="8">
    <source>
        <dbReference type="Pfam" id="PF07075"/>
    </source>
</evidence>
<dbReference type="KEGG" id="temp:RBB75_19880"/>
<evidence type="ECO:0000256" key="6">
    <source>
        <dbReference type="SAM" id="Phobius"/>
    </source>
</evidence>
<evidence type="ECO:0000256" key="4">
    <source>
        <dbReference type="ARBA" id="ARBA00022989"/>
    </source>
</evidence>
<protein>
    <submittedName>
        <fullName evidence="10">Sodium/solute symporter</fullName>
    </submittedName>
</protein>
<gene>
    <name evidence="10" type="ORF">RBB75_19880</name>
</gene>
<feature type="transmembrane region" description="Helical" evidence="6">
    <location>
        <begin position="474"/>
        <end position="496"/>
    </location>
</feature>
<proteinExistence type="inferred from homology"/>
<feature type="transmembrane region" description="Helical" evidence="6">
    <location>
        <begin position="165"/>
        <end position="188"/>
    </location>
</feature>
<dbReference type="PROSITE" id="PS50283">
    <property type="entry name" value="NA_SOLUT_SYMP_3"/>
    <property type="match status" value="1"/>
</dbReference>
<feature type="domain" description="Peptidoglycan beta-N-acetylmuramidase NamZ N-terminal" evidence="8">
    <location>
        <begin position="992"/>
        <end position="1206"/>
    </location>
</feature>
<dbReference type="NCBIfam" id="TIGR00813">
    <property type="entry name" value="sss"/>
    <property type="match status" value="1"/>
</dbReference>
<feature type="domain" description="Peptidoglycan beta-N-acetylmuramidase NamZ C-terminal" evidence="9">
    <location>
        <begin position="1212"/>
        <end position="1363"/>
    </location>
</feature>
<dbReference type="RefSeq" id="WP_434557159.1">
    <property type="nucleotide sequence ID" value="NZ_CP132932.1"/>
</dbReference>
<reference evidence="10" key="2">
    <citation type="journal article" date="2024" name="Environ. Microbiol.">
        <title>Genome analysis and description of Tunturibacter gen. nov. expands the diversity of Terriglobia in tundra soils.</title>
        <authorList>
            <person name="Messyasz A."/>
            <person name="Mannisto M.K."/>
            <person name="Kerkhof L.J."/>
            <person name="Haggblom M.M."/>
        </authorList>
    </citation>
    <scope>NUCLEOTIDE SEQUENCE</scope>
    <source>
        <strain evidence="10">M8UP23</strain>
    </source>
</reference>
<sequence length="1364" mass="147304">MYVAVTPTRLHPFDLGLIVVYLIGITLFGLRFRSGKDPNARSLRSYFLADQTIPWWAIALSIVSAETSTLTIISIPGVAFAGDFGFLQIVIGYMLGRVVVALIFLPKYFEGRMLTAYQLIDQRFGHTLHKVTAGLFLLTRAAAEGVRVFAVSIVVGIAIGTRDVLSIGIISALTLLYTFEGGMAAVIWTDVVQMAIYIGGTMVAIFTLGTHVPGGWSQIHEVAAAAGKFRLFHFALNLTQSYTFWAGVLGGTFLTMASHGTDQLMVQRMLAARNLRESRLALLASGAVIFLQFTLFLLIGVGLYVFYGLHPAVFASADRIFPTFIVREMPIGIAGLLVAAILAAAMSNLSAALNSLSSTTVVDFYMHWRPEADDRERMMISRSSTVVWALVLFGVAMYSVFAGGKGHVVEVGLSIASVAYGALLGVFLLGTLTRYATQTGAILGMICGFGLNLLLWLSPGVIKVGPVTIPHIAFTWYVLIGSIVTFVVGSVGSLLFRGDGTTQKSQRTTAKAAGLVIALSLPFLLSPRGAAETNKGYDFSAVSTLVDEAISAKKIPGAVVLINHDGRTVFEKAFGNRALEPAVEPMTEDTVFDMASLTKCLVTATAVMQLYEAHKLQFDEPVAKYLPEFAVNGKQAVTIRELLTHYSGLPEDIDLKDAWGLAAPDKAEGIRRAMNATLETVPGTHFKYSDINFITLGVLVEKISGQPLEQYAQEHIFGPLGMTHTRYLPMDKACGTLPDGAGSYTSAGGHGFDRCKADGWLRERWIPNIAPTAYDDQGTAATNPDFGRMLRGTVHDPTTRRMGGVAGHAGVFSKSADVSLFAQGLLDRLAGRPSNFPLSQATLKLMTEPEQPSTAVSGATIFTPDGKTTTGVAVRGFGWDINSAYSRPRGEVFPIGSFGHTGFTGTSLWMDPESDSFVVVLSNAIHPRGAPPISMLRGQVASAAARAMRIGAEHATTFASSQTLTGVDVLEATHFEALAEAAKRHGNHLRLGLLTNQTGVDREGRRTIDILQHSLPEVELKTLFSPEHGLLGTKDVVKIGNDVDPATKLPILSLYGAKPEQRHPSLESLKNLDAVVIDLQDVGVRFFTYETLVGYFLEAAAQAHIEIILLDRPNPNGGVAVQGPVSDAGAESYNNYMSMPVRNGMTLGELALYFNSERRVSGPTSPNILVPIHAQLVVVPMQNWSRTQYFDETGLKWINPSPNLRTPAAATLYPAVGLAEMTNISVGRGTDKPYEHIGAPYINAPELAAYLTARKISGVSFAPTNFAVAEDSNHYPSHGKTIPGIAFTVTDRAVFNSPEMGIELLSALHHLYPEFQLAKAAYLVTNVDTMQSLTNLDDPRKIAAGWARELAAFERQRENYLLYK</sequence>
<dbReference type="PANTHER" id="PTHR42915:SF1">
    <property type="entry name" value="PEPTIDOGLYCAN BETA-N-ACETYLMURAMIDASE NAMZ"/>
    <property type="match status" value="1"/>
</dbReference>
<dbReference type="GO" id="GO:0016020">
    <property type="term" value="C:membrane"/>
    <property type="evidence" value="ECO:0007669"/>
    <property type="project" value="UniProtKB-SubCell"/>
</dbReference>
<dbReference type="PANTHER" id="PTHR42915">
    <property type="entry name" value="HYPOTHETICAL 460 KDA PROTEIN IN FEUA-SIGW INTERGENIC REGION [PRECURSOR]"/>
    <property type="match status" value="1"/>
</dbReference>
<dbReference type="Pfam" id="PF07075">
    <property type="entry name" value="NamZ_N"/>
    <property type="match status" value="1"/>
</dbReference>
<feature type="transmembrane region" description="Helical" evidence="6">
    <location>
        <begin position="508"/>
        <end position="525"/>
    </location>
</feature>
<reference evidence="10" key="1">
    <citation type="submission" date="2023-08" db="EMBL/GenBank/DDBJ databases">
        <authorList>
            <person name="Messyasz A."/>
            <person name="Mannisto M.K."/>
            <person name="Kerkhof L.J."/>
            <person name="Haggblom M."/>
        </authorList>
    </citation>
    <scope>NUCLEOTIDE SEQUENCE</scope>
    <source>
        <strain evidence="10">M8UP23</strain>
    </source>
</reference>
<name>A0AAU7ZK92_9BACT</name>
<dbReference type="InterPro" id="IPR038377">
    <property type="entry name" value="Na/Glc_symporter_sf"/>
</dbReference>
<feature type="transmembrane region" description="Helical" evidence="6">
    <location>
        <begin position="441"/>
        <end position="462"/>
    </location>
</feature>
<feature type="transmembrane region" description="Helical" evidence="6">
    <location>
        <begin position="133"/>
        <end position="159"/>
    </location>
</feature>
<organism evidence="10">
    <name type="scientific">Tunturiibacter empetritectus</name>
    <dbReference type="NCBI Taxonomy" id="3069691"/>
    <lineage>
        <taxon>Bacteria</taxon>
        <taxon>Pseudomonadati</taxon>
        <taxon>Acidobacteriota</taxon>
        <taxon>Terriglobia</taxon>
        <taxon>Terriglobales</taxon>
        <taxon>Acidobacteriaceae</taxon>
        <taxon>Tunturiibacter</taxon>
    </lineage>
</organism>
<keyword evidence="5 6" id="KW-0472">Membrane</keyword>
<feature type="transmembrane region" description="Helical" evidence="6">
    <location>
        <begin position="280"/>
        <end position="309"/>
    </location>
</feature>
<dbReference type="Gene3D" id="1.20.1730.10">
    <property type="entry name" value="Sodium/glucose cotransporter"/>
    <property type="match status" value="1"/>
</dbReference>
<dbReference type="InterPro" id="IPR048503">
    <property type="entry name" value="NamZ_C"/>
</dbReference>
<feature type="transmembrane region" description="Helical" evidence="6">
    <location>
        <begin position="329"/>
        <end position="349"/>
    </location>
</feature>
<feature type="transmembrane region" description="Helical" evidence="6">
    <location>
        <begin position="242"/>
        <end position="259"/>
    </location>
</feature>
<keyword evidence="4 6" id="KW-1133">Transmembrane helix</keyword>
<feature type="transmembrane region" description="Helical" evidence="6">
    <location>
        <begin position="385"/>
        <end position="402"/>
    </location>
</feature>
<feature type="transmembrane region" description="Helical" evidence="6">
    <location>
        <begin position="85"/>
        <end position="105"/>
    </location>
</feature>
<dbReference type="InterPro" id="IPR048502">
    <property type="entry name" value="NamZ_N"/>
</dbReference>
<evidence type="ECO:0000259" key="7">
    <source>
        <dbReference type="Pfam" id="PF00144"/>
    </source>
</evidence>
<accession>A0AAU7ZK92</accession>
<evidence type="ECO:0000256" key="2">
    <source>
        <dbReference type="ARBA" id="ARBA00006434"/>
    </source>
</evidence>
<evidence type="ECO:0000313" key="10">
    <source>
        <dbReference type="EMBL" id="XCB28767.1"/>
    </source>
</evidence>
<dbReference type="CDD" id="cd11493">
    <property type="entry name" value="SLC5sbd_NIS-like_u1"/>
    <property type="match status" value="1"/>
</dbReference>
<comment type="similarity">
    <text evidence="2">Belongs to the sodium:solute symporter (SSF) (TC 2.A.21) family.</text>
</comment>
<dbReference type="InterPro" id="IPR001734">
    <property type="entry name" value="Na/solute_symporter"/>
</dbReference>
<evidence type="ECO:0000256" key="5">
    <source>
        <dbReference type="ARBA" id="ARBA00023136"/>
    </source>
</evidence>
<dbReference type="Gene3D" id="3.40.710.10">
    <property type="entry name" value="DD-peptidase/beta-lactamase superfamily"/>
    <property type="match status" value="1"/>
</dbReference>
<dbReference type="GO" id="GO:0022857">
    <property type="term" value="F:transmembrane transporter activity"/>
    <property type="evidence" value="ECO:0007669"/>
    <property type="project" value="InterPro"/>
</dbReference>
<feature type="transmembrane region" description="Helical" evidence="6">
    <location>
        <begin position="195"/>
        <end position="212"/>
    </location>
</feature>
<feature type="domain" description="Beta-lactamase-related" evidence="7">
    <location>
        <begin position="545"/>
        <end position="927"/>
    </location>
</feature>
<dbReference type="Pfam" id="PF00474">
    <property type="entry name" value="SSF"/>
    <property type="match status" value="1"/>
</dbReference>
<dbReference type="InterPro" id="IPR012338">
    <property type="entry name" value="Beta-lactam/transpept-like"/>
</dbReference>
<evidence type="ECO:0000259" key="9">
    <source>
        <dbReference type="Pfam" id="PF20732"/>
    </source>
</evidence>
<dbReference type="EMBL" id="CP132932">
    <property type="protein sequence ID" value="XCB28767.1"/>
    <property type="molecule type" value="Genomic_DNA"/>
</dbReference>
<dbReference type="GO" id="GO:0033922">
    <property type="term" value="F:peptidoglycan beta-N-acetylmuramidase activity"/>
    <property type="evidence" value="ECO:0007669"/>
    <property type="project" value="InterPro"/>
</dbReference>
<dbReference type="Pfam" id="PF20732">
    <property type="entry name" value="NamZ_C"/>
    <property type="match status" value="1"/>
</dbReference>
<dbReference type="SUPFAM" id="SSF56601">
    <property type="entry name" value="beta-lactamase/transpeptidase-like"/>
    <property type="match status" value="1"/>
</dbReference>
<dbReference type="InterPro" id="IPR001466">
    <property type="entry name" value="Beta-lactam-related"/>
</dbReference>
<feature type="transmembrane region" description="Helical" evidence="6">
    <location>
        <begin position="408"/>
        <end position="429"/>
    </location>
</feature>